<accession>A0A097R5V3</accession>
<name>A0A097R5V3_HAFAL</name>
<dbReference type="eggNOG" id="ENOG502ZHRP">
    <property type="taxonomic scope" value="Bacteria"/>
</dbReference>
<evidence type="ECO:0000313" key="3">
    <source>
        <dbReference type="Proteomes" id="UP000029986"/>
    </source>
</evidence>
<sequence>MILKRKSKSFYLTVLQIASVLLAVAALFFLIDNTQSQYLVLNGNDLARTDLDNGPMIWGMNFFLFALLIGVLLFTIAFFIGFKDD</sequence>
<dbReference type="AlphaFoldDB" id="A0A097R5V3"/>
<dbReference type="OrthoDB" id="6415188at2"/>
<dbReference type="KEGG" id="hav:AT03_18050"/>
<dbReference type="RefSeq" id="WP_025800334.1">
    <property type="nucleotide sequence ID" value="NZ_CP009706.1"/>
</dbReference>
<protein>
    <submittedName>
        <fullName evidence="2">Uncharacterized protein</fullName>
    </submittedName>
</protein>
<keyword evidence="1" id="KW-0812">Transmembrane</keyword>
<proteinExistence type="predicted"/>
<feature type="transmembrane region" description="Helical" evidence="1">
    <location>
        <begin position="12"/>
        <end position="31"/>
    </location>
</feature>
<keyword evidence="1" id="KW-0472">Membrane</keyword>
<dbReference type="EMBL" id="CP009706">
    <property type="protein sequence ID" value="AIU74108.1"/>
    <property type="molecule type" value="Genomic_DNA"/>
</dbReference>
<dbReference type="HOGENOM" id="CLU_2507399_0_0_6"/>
<gene>
    <name evidence="2" type="ORF">AT03_18050</name>
</gene>
<keyword evidence="3" id="KW-1185">Reference proteome</keyword>
<keyword evidence="1" id="KW-1133">Transmembrane helix</keyword>
<feature type="transmembrane region" description="Helical" evidence="1">
    <location>
        <begin position="62"/>
        <end position="82"/>
    </location>
</feature>
<dbReference type="Proteomes" id="UP000029986">
    <property type="component" value="Chromosome"/>
</dbReference>
<organism evidence="2 3">
    <name type="scientific">Hafnia alvei FB1</name>
    <dbReference type="NCBI Taxonomy" id="1453496"/>
    <lineage>
        <taxon>Bacteria</taxon>
        <taxon>Pseudomonadati</taxon>
        <taxon>Pseudomonadota</taxon>
        <taxon>Gammaproteobacteria</taxon>
        <taxon>Enterobacterales</taxon>
        <taxon>Hafniaceae</taxon>
        <taxon>Hafnia</taxon>
    </lineage>
</organism>
<evidence type="ECO:0000313" key="2">
    <source>
        <dbReference type="EMBL" id="AIU74108.1"/>
    </source>
</evidence>
<reference evidence="2 3" key="1">
    <citation type="journal article" date="2014" name="Gut Pathog.">
        <title>Gene clusters of Hafnia alvei strain FB1 important in survival and pathogenesis: a draft genome perspective.</title>
        <authorList>
            <person name="Tan J.Y."/>
            <person name="Yin W.F."/>
            <person name="Chan K.G."/>
        </authorList>
    </citation>
    <scope>NUCLEOTIDE SEQUENCE [LARGE SCALE GENOMIC DNA]</scope>
    <source>
        <strain evidence="2 3">FB1</strain>
    </source>
</reference>
<evidence type="ECO:0000256" key="1">
    <source>
        <dbReference type="SAM" id="Phobius"/>
    </source>
</evidence>
<dbReference type="PATRIC" id="fig|1453496.5.peg.3715"/>